<evidence type="ECO:0000313" key="2">
    <source>
        <dbReference type="Proteomes" id="UP000182459"/>
    </source>
</evidence>
<reference evidence="1 2" key="1">
    <citation type="submission" date="2016-11" db="EMBL/GenBank/DDBJ databases">
        <authorList>
            <person name="Hagglund E."/>
            <person name="Bystrom M."/>
            <person name="Naslund J."/>
            <person name="Stenberg P."/>
            <person name="Sjodin A."/>
        </authorList>
    </citation>
    <scope>NUCLEOTIDE SEQUENCE [LARGE SCALE GENOMIC DNA]</scope>
    <source>
        <strain evidence="1 2">CCUG 58020</strain>
    </source>
</reference>
<dbReference type="Proteomes" id="UP000182459">
    <property type="component" value="Chromosome"/>
</dbReference>
<gene>
    <name evidence="1" type="ORF">FSC454_06980</name>
</gene>
<dbReference type="EMBL" id="CP018093">
    <property type="protein sequence ID" value="APD50863.1"/>
    <property type="molecule type" value="Genomic_DNA"/>
</dbReference>
<name>A0AAC9NPC6_9GAMM</name>
<protein>
    <submittedName>
        <fullName evidence="1">Uncharacterized protein</fullName>
    </submittedName>
</protein>
<organism evidence="1 2">
    <name type="scientific">Francisella hispaniensis FSC454</name>
    <dbReference type="NCBI Taxonomy" id="1088883"/>
    <lineage>
        <taxon>Bacteria</taxon>
        <taxon>Pseudomonadati</taxon>
        <taxon>Pseudomonadota</taxon>
        <taxon>Gammaproteobacteria</taxon>
        <taxon>Thiotrichales</taxon>
        <taxon>Francisellaceae</taxon>
        <taxon>Francisella</taxon>
    </lineage>
</organism>
<dbReference type="KEGG" id="fhi:FSC454_06980"/>
<evidence type="ECO:0000313" key="1">
    <source>
        <dbReference type="EMBL" id="APD50863.1"/>
    </source>
</evidence>
<dbReference type="RefSeq" id="WP_066047088.1">
    <property type="nucleotide sequence ID" value="NZ_CP018093.1"/>
</dbReference>
<dbReference type="AlphaFoldDB" id="A0AAC9NPC6"/>
<proteinExistence type="predicted"/>
<keyword evidence="2" id="KW-1185">Reference proteome</keyword>
<sequence length="62" mass="6975">MTEEKKIELANNLLDESIKLFNDRFSSFSKQSAKDCIINIKNLSHATGKKVKLYIVDSGGNE</sequence>
<accession>A0AAC9NPC6</accession>